<proteinExistence type="predicted"/>
<dbReference type="AlphaFoldDB" id="A0AAV9K9M9"/>
<evidence type="ECO:0000313" key="2">
    <source>
        <dbReference type="Proteomes" id="UP001311915"/>
    </source>
</evidence>
<dbReference type="EMBL" id="JAWPEI010000011">
    <property type="protein sequence ID" value="KAK4710017.1"/>
    <property type="molecule type" value="Genomic_DNA"/>
</dbReference>
<sequence length="185" mass="20618">MAKRIFESSTITFTDDELATDGDGHNRTLLLTVKCEGYYVKMSFEAVSVDHFKEEDPIIQPCLSSSSSIVATTMLKYSYQLGKGLGLCSQEIVDPITLLGNQGTSGLEYKQSKINGDKAKNHKRTDWELPQPIPHISHSFFKPQGLEMEVSFTHENIEEVIQDLSQLFCEVNMVQVGEGTSHADV</sequence>
<dbReference type="Proteomes" id="UP001311915">
    <property type="component" value="Unassembled WGS sequence"/>
</dbReference>
<organism evidence="1 2">
    <name type="scientific">Solanum pinnatisectum</name>
    <name type="common">tansyleaf nightshade</name>
    <dbReference type="NCBI Taxonomy" id="50273"/>
    <lineage>
        <taxon>Eukaryota</taxon>
        <taxon>Viridiplantae</taxon>
        <taxon>Streptophyta</taxon>
        <taxon>Embryophyta</taxon>
        <taxon>Tracheophyta</taxon>
        <taxon>Spermatophyta</taxon>
        <taxon>Magnoliopsida</taxon>
        <taxon>eudicotyledons</taxon>
        <taxon>Gunneridae</taxon>
        <taxon>Pentapetalae</taxon>
        <taxon>asterids</taxon>
        <taxon>lamiids</taxon>
        <taxon>Solanales</taxon>
        <taxon>Solanaceae</taxon>
        <taxon>Solanoideae</taxon>
        <taxon>Solaneae</taxon>
        <taxon>Solanum</taxon>
    </lineage>
</organism>
<accession>A0AAV9K9M9</accession>
<evidence type="ECO:0000313" key="1">
    <source>
        <dbReference type="EMBL" id="KAK4710017.1"/>
    </source>
</evidence>
<gene>
    <name evidence="1" type="ORF">R3W88_004530</name>
</gene>
<protein>
    <submittedName>
        <fullName evidence="1">Uncharacterized protein</fullName>
    </submittedName>
</protein>
<reference evidence="1 2" key="1">
    <citation type="submission" date="2023-10" db="EMBL/GenBank/DDBJ databases">
        <title>Genome-Wide Identification Analysis in wild type Solanum Pinnatisectum Reveals Some Genes Defensing Phytophthora Infestans.</title>
        <authorList>
            <person name="Sun C."/>
        </authorList>
    </citation>
    <scope>NUCLEOTIDE SEQUENCE [LARGE SCALE GENOMIC DNA]</scope>
    <source>
        <strain evidence="1">LQN</strain>
        <tissue evidence="1">Leaf</tissue>
    </source>
</reference>
<comment type="caution">
    <text evidence="1">The sequence shown here is derived from an EMBL/GenBank/DDBJ whole genome shotgun (WGS) entry which is preliminary data.</text>
</comment>
<name>A0AAV9K9M9_9SOLN</name>
<keyword evidence="2" id="KW-1185">Reference proteome</keyword>